<dbReference type="PANTHER" id="PTHR36842:SF1">
    <property type="entry name" value="PROTEIN TOLB"/>
    <property type="match status" value="1"/>
</dbReference>
<dbReference type="GO" id="GO:0015031">
    <property type="term" value="P:protein transport"/>
    <property type="evidence" value="ECO:0007669"/>
    <property type="project" value="InterPro"/>
</dbReference>
<dbReference type="AlphaFoldDB" id="A0A382SSK6"/>
<dbReference type="GO" id="GO:0042597">
    <property type="term" value="C:periplasmic space"/>
    <property type="evidence" value="ECO:0007669"/>
    <property type="project" value="InterPro"/>
</dbReference>
<sequence>MLKIIFSAFIFFYTSLSLALEVTVSEGTVKAMPIAVTNFFSDNASASKIGKNISMVISNNLERSGLFNPLDNRSFIQDEESLSKQPRFEDWKIIKAPYLISGQIVKKDEKISVEFRLFDVFSQKQIIGQKYETSEKNWRRVSHIISDAVFESITGEGGYFDTRIVYVAETGPKENKQKRLAIMDQDQSNHRFLTDGSYLVLTPRFSPVLTDGSQKITYMSYVNRKSPRVFILDIETGRQEIVGEFPGMTFAPRFSSDGKKIVMSYSDPEIGNAEIYLLDLEN</sequence>
<dbReference type="InterPro" id="IPR011659">
    <property type="entry name" value="WD40"/>
</dbReference>
<gene>
    <name evidence="3" type="ORF">METZ01_LOCUS365637</name>
</gene>
<protein>
    <recommendedName>
        <fullName evidence="2">TolB N-terminal domain-containing protein</fullName>
    </recommendedName>
</protein>
<dbReference type="PANTHER" id="PTHR36842">
    <property type="entry name" value="PROTEIN TOLB HOMOLOG"/>
    <property type="match status" value="1"/>
</dbReference>
<feature type="non-terminal residue" evidence="3">
    <location>
        <position position="282"/>
    </location>
</feature>
<dbReference type="Gene3D" id="3.40.50.10070">
    <property type="entry name" value="TolB, N-terminal domain"/>
    <property type="match status" value="1"/>
</dbReference>
<evidence type="ECO:0000313" key="3">
    <source>
        <dbReference type="EMBL" id="SVD12783.1"/>
    </source>
</evidence>
<dbReference type="Gene3D" id="2.120.10.30">
    <property type="entry name" value="TolB, C-terminal domain"/>
    <property type="match status" value="1"/>
</dbReference>
<feature type="domain" description="TolB N-terminal" evidence="2">
    <location>
        <begin position="20"/>
        <end position="126"/>
    </location>
</feature>
<dbReference type="InterPro" id="IPR007195">
    <property type="entry name" value="TolB_N"/>
</dbReference>
<dbReference type="InterPro" id="IPR011042">
    <property type="entry name" value="6-blade_b-propeller_TolB-like"/>
</dbReference>
<name>A0A382SSK6_9ZZZZ</name>
<reference evidence="3" key="1">
    <citation type="submission" date="2018-05" db="EMBL/GenBank/DDBJ databases">
        <authorList>
            <person name="Lanie J.A."/>
            <person name="Ng W.-L."/>
            <person name="Kazmierczak K.M."/>
            <person name="Andrzejewski T.M."/>
            <person name="Davidsen T.M."/>
            <person name="Wayne K.J."/>
            <person name="Tettelin H."/>
            <person name="Glass J.I."/>
            <person name="Rusch D."/>
            <person name="Podicherti R."/>
            <person name="Tsui H.-C.T."/>
            <person name="Winkler M.E."/>
        </authorList>
    </citation>
    <scope>NUCLEOTIDE SEQUENCE</scope>
</reference>
<evidence type="ECO:0000256" key="1">
    <source>
        <dbReference type="ARBA" id="ARBA00009820"/>
    </source>
</evidence>
<evidence type="ECO:0000259" key="2">
    <source>
        <dbReference type="Pfam" id="PF04052"/>
    </source>
</evidence>
<dbReference type="Pfam" id="PF04052">
    <property type="entry name" value="TolB_N"/>
    <property type="match status" value="1"/>
</dbReference>
<dbReference type="EMBL" id="UINC01131214">
    <property type="protein sequence ID" value="SVD12783.1"/>
    <property type="molecule type" value="Genomic_DNA"/>
</dbReference>
<comment type="similarity">
    <text evidence="1">Belongs to the TolB family.</text>
</comment>
<proteinExistence type="inferred from homology"/>
<dbReference type="SUPFAM" id="SSF69304">
    <property type="entry name" value="Tricorn protease N-terminal domain"/>
    <property type="match status" value="1"/>
</dbReference>
<dbReference type="Pfam" id="PF07676">
    <property type="entry name" value="PD40"/>
    <property type="match status" value="1"/>
</dbReference>
<organism evidence="3">
    <name type="scientific">marine metagenome</name>
    <dbReference type="NCBI Taxonomy" id="408172"/>
    <lineage>
        <taxon>unclassified sequences</taxon>
        <taxon>metagenomes</taxon>
        <taxon>ecological metagenomes</taxon>
    </lineage>
</organism>
<accession>A0A382SSK6</accession>
<dbReference type="SUPFAM" id="SSF52964">
    <property type="entry name" value="TolB, N-terminal domain"/>
    <property type="match status" value="1"/>
</dbReference>